<dbReference type="VEuPathDB" id="FungiDB:BTJ68_07655"/>
<reference evidence="2 3" key="1">
    <citation type="journal article" date="2018" name="BMC Genomics">
        <title>Genomic evidence for intraspecific hybridization in a clonal and extremely halotolerant yeast.</title>
        <authorList>
            <person name="Gostincar C."/>
            <person name="Stajich J.E."/>
            <person name="Zupancic J."/>
            <person name="Zalar P."/>
            <person name="Gunde-Cimerman N."/>
        </authorList>
    </citation>
    <scope>NUCLEOTIDE SEQUENCE [LARGE SCALE GENOMIC DNA]</scope>
    <source>
        <strain evidence="2 3">EXF-10513</strain>
    </source>
</reference>
<evidence type="ECO:0000313" key="2">
    <source>
        <dbReference type="EMBL" id="RMY42561.1"/>
    </source>
</evidence>
<name>A0A3M7BS40_HORWE</name>
<feature type="compositionally biased region" description="Polar residues" evidence="1">
    <location>
        <begin position="179"/>
        <end position="188"/>
    </location>
</feature>
<evidence type="ECO:0000313" key="3">
    <source>
        <dbReference type="Proteomes" id="UP000269539"/>
    </source>
</evidence>
<sequence>MPRELGTRFEYLVEGSAASVVRGEFVYRDTLFVDVGGDGKRHPRASPLELKDLLNGKVAKDQVGHWYEAQLIHYGLQRSKQKDTAKVRLQQVLSQGKLKVPPHIADMEGQMKKDYAAAVRKAKKSLGGENAFPKTTKRRKGDEEGETSSKKTKIAMSVGDISINIEHGATIPEAKKSSSKTGKTNAKQTADPEEKSSPKTPAAKATAKQPRKPSKPAASSKSATLGISPKTTKGTKTGQANSHEERAAEFWGDSTPSSKVATTSKARAEPKSKAEPEVKSEPKIKSEPNIKPDPRIKKEPGTKKTATIKTEPESDRMQIDSFAQEMPGTRNVTGVYNISCSQLAEQVGPDEASNFRLFLCVDNGTLWGGFELGWKSGVLRADEVAVDRYVSFGWRARDNDRGGSLTFGRGCFGEIALHGQNEVAGTSTGLFVEPVAFEGRRRPGPLWCGRSPYSFQQEWDGFVKEAYGRG</sequence>
<evidence type="ECO:0000256" key="1">
    <source>
        <dbReference type="SAM" id="MobiDB-lite"/>
    </source>
</evidence>
<comment type="caution">
    <text evidence="2">The sequence shown here is derived from an EMBL/GenBank/DDBJ whole genome shotgun (WGS) entry which is preliminary data.</text>
</comment>
<feature type="compositionally biased region" description="Polar residues" evidence="1">
    <location>
        <begin position="254"/>
        <end position="265"/>
    </location>
</feature>
<feature type="compositionally biased region" description="Low complexity" evidence="1">
    <location>
        <begin position="198"/>
        <end position="208"/>
    </location>
</feature>
<dbReference type="Proteomes" id="UP000269539">
    <property type="component" value="Unassembled WGS sequence"/>
</dbReference>
<gene>
    <name evidence="2" type="ORF">D0864_16069</name>
</gene>
<dbReference type="EMBL" id="QWIO01003770">
    <property type="protein sequence ID" value="RMY42561.1"/>
    <property type="molecule type" value="Genomic_DNA"/>
</dbReference>
<feature type="region of interest" description="Disordered" evidence="1">
    <location>
        <begin position="126"/>
        <end position="155"/>
    </location>
</feature>
<feature type="compositionally biased region" description="Basic and acidic residues" evidence="1">
    <location>
        <begin position="266"/>
        <end position="302"/>
    </location>
</feature>
<proteinExistence type="predicted"/>
<organism evidence="2 3">
    <name type="scientific">Hortaea werneckii</name>
    <name type="common">Black yeast</name>
    <name type="synonym">Cladosporium werneckii</name>
    <dbReference type="NCBI Taxonomy" id="91943"/>
    <lineage>
        <taxon>Eukaryota</taxon>
        <taxon>Fungi</taxon>
        <taxon>Dikarya</taxon>
        <taxon>Ascomycota</taxon>
        <taxon>Pezizomycotina</taxon>
        <taxon>Dothideomycetes</taxon>
        <taxon>Dothideomycetidae</taxon>
        <taxon>Mycosphaerellales</taxon>
        <taxon>Teratosphaeriaceae</taxon>
        <taxon>Hortaea</taxon>
    </lineage>
</organism>
<feature type="compositionally biased region" description="Polar residues" evidence="1">
    <location>
        <begin position="229"/>
        <end position="241"/>
    </location>
</feature>
<protein>
    <submittedName>
        <fullName evidence="2">Uncharacterized protein</fullName>
    </submittedName>
</protein>
<accession>A0A3M7BS40</accession>
<dbReference type="AlphaFoldDB" id="A0A3M7BS40"/>
<feature type="region of interest" description="Disordered" evidence="1">
    <location>
        <begin position="169"/>
        <end position="314"/>
    </location>
</feature>